<dbReference type="Proteomes" id="UP000594262">
    <property type="component" value="Unplaced"/>
</dbReference>
<organism evidence="3 4">
    <name type="scientific">Clytia hemisphaerica</name>
    <dbReference type="NCBI Taxonomy" id="252671"/>
    <lineage>
        <taxon>Eukaryota</taxon>
        <taxon>Metazoa</taxon>
        <taxon>Cnidaria</taxon>
        <taxon>Hydrozoa</taxon>
        <taxon>Hydroidolina</taxon>
        <taxon>Leptothecata</taxon>
        <taxon>Obeliida</taxon>
        <taxon>Clytiidae</taxon>
        <taxon>Clytia</taxon>
    </lineage>
</organism>
<keyword evidence="2" id="KW-0812">Transmembrane</keyword>
<keyword evidence="2" id="KW-1133">Transmembrane helix</keyword>
<name>A0A7M5X1V4_9CNID</name>
<accession>A0A7M5X1V4</accession>
<feature type="compositionally biased region" description="Low complexity" evidence="1">
    <location>
        <begin position="21"/>
        <end position="33"/>
    </location>
</feature>
<sequence length="182" mass="21391">MVVSDLRKNNISPQVGRNKKSSLLLSPNSKMLSVSPNGSPKMIRQKSSSSPNELKVELNDYQLYGYRRNSTYFTNGSTSYENDFEDGQPDYKEQFRQTMLQMYAETGRRRSGQYADLKQRKFEQRLQRNELLEGKENQSKFYFFVKYMVTEHEHILQLLIFLPLILTSLYIVCVEEKPLFTT</sequence>
<evidence type="ECO:0000256" key="1">
    <source>
        <dbReference type="SAM" id="MobiDB-lite"/>
    </source>
</evidence>
<evidence type="ECO:0000256" key="2">
    <source>
        <dbReference type="SAM" id="Phobius"/>
    </source>
</evidence>
<evidence type="ECO:0000313" key="3">
    <source>
        <dbReference type="EnsemblMetazoa" id="CLYHEMP015734.1"/>
    </source>
</evidence>
<dbReference type="AlphaFoldDB" id="A0A7M5X1V4"/>
<feature type="region of interest" description="Disordered" evidence="1">
    <location>
        <begin position="1"/>
        <end position="51"/>
    </location>
</feature>
<proteinExistence type="predicted"/>
<keyword evidence="4" id="KW-1185">Reference proteome</keyword>
<dbReference type="EnsemblMetazoa" id="CLYHEMT015734.1">
    <property type="protein sequence ID" value="CLYHEMP015734.1"/>
    <property type="gene ID" value="CLYHEMG015734"/>
</dbReference>
<protein>
    <submittedName>
        <fullName evidence="3">Uncharacterized protein</fullName>
    </submittedName>
</protein>
<evidence type="ECO:0000313" key="4">
    <source>
        <dbReference type="Proteomes" id="UP000594262"/>
    </source>
</evidence>
<keyword evidence="2" id="KW-0472">Membrane</keyword>
<feature type="transmembrane region" description="Helical" evidence="2">
    <location>
        <begin position="155"/>
        <end position="172"/>
    </location>
</feature>
<reference evidence="3" key="1">
    <citation type="submission" date="2021-01" db="UniProtKB">
        <authorList>
            <consortium name="EnsemblMetazoa"/>
        </authorList>
    </citation>
    <scope>IDENTIFICATION</scope>
</reference>